<proteinExistence type="predicted"/>
<dbReference type="Pfam" id="PF12476">
    <property type="entry name" value="DUF3696"/>
    <property type="match status" value="1"/>
</dbReference>
<evidence type="ECO:0000313" key="5">
    <source>
        <dbReference type="Proteomes" id="UP000198646"/>
    </source>
</evidence>
<dbReference type="InterPro" id="IPR022532">
    <property type="entry name" value="DUF3696"/>
</dbReference>
<sequence length="371" mass="41159">MIERLTLKNFKSIEHEAFDIEGLNLFSGLNGAGKSSIFQSLLLLRQSFDGHFLPETGISLAGAHTQIGTGRDLLYVGAEKEVVGIHVEWEAHELDLQFTYLEASDMQPLNDEASKTHGTPYATALFTPQFQYLSADRISPKTTYEVSDYAVNQNRSLGNKGEYTAHFLSVNGNKKISIPELRHPSAATGSIIDNLNAWMSEITPGTKVIAKLIPEINQASLHYQFATATEMTKQFRPENVGFGLTYVLPVMLAVLAARSGDILMIENPESHLHPGGQSLMGRLIAIAAQSGVQIFVETHSDHVFNGVRNAIKSNVIRQENIQTFFLTRDPESHQHKAVVHCIPINGDGRVEYWPPGFFDEWEKSLDALLED</sequence>
<gene>
    <name evidence="4" type="ORF">SAMN04488512_13011</name>
</gene>
<comment type="caution">
    <text evidence="4">The sequence shown here is derived from an EMBL/GenBank/DDBJ whole genome shotgun (WGS) entry which is preliminary data.</text>
</comment>
<dbReference type="InterPro" id="IPR051396">
    <property type="entry name" value="Bact_Antivir_Def_Nuclease"/>
</dbReference>
<keyword evidence="5" id="KW-1185">Reference proteome</keyword>
<evidence type="ECO:0000259" key="3">
    <source>
        <dbReference type="Pfam" id="PF13304"/>
    </source>
</evidence>
<dbReference type="InterPro" id="IPR003959">
    <property type="entry name" value="ATPase_AAA_core"/>
</dbReference>
<dbReference type="InterPro" id="IPR014592">
    <property type="entry name" value="P-loop_UCP034888"/>
</dbReference>
<dbReference type="PANTHER" id="PTHR43581">
    <property type="entry name" value="ATP/GTP PHOSPHATASE"/>
    <property type="match status" value="1"/>
</dbReference>
<name>A0ABY0SYC0_9RHOB</name>
<feature type="domain" description="Endonuclease GajA/Old nuclease/RecF-like AAA" evidence="2">
    <location>
        <begin position="1"/>
        <end position="47"/>
    </location>
</feature>
<dbReference type="InterPro" id="IPR041685">
    <property type="entry name" value="AAA_GajA/Old/RecF-like"/>
</dbReference>
<dbReference type="SUPFAM" id="SSF52540">
    <property type="entry name" value="P-loop containing nucleoside triphosphate hydrolases"/>
    <property type="match status" value="1"/>
</dbReference>
<dbReference type="Proteomes" id="UP000198646">
    <property type="component" value="Unassembled WGS sequence"/>
</dbReference>
<dbReference type="Pfam" id="PF13175">
    <property type="entry name" value="AAA_15"/>
    <property type="match status" value="1"/>
</dbReference>
<organism evidence="4 5">
    <name type="scientific">Sulfitobacter litoralis</name>
    <dbReference type="NCBI Taxonomy" id="335975"/>
    <lineage>
        <taxon>Bacteria</taxon>
        <taxon>Pseudomonadati</taxon>
        <taxon>Pseudomonadota</taxon>
        <taxon>Alphaproteobacteria</taxon>
        <taxon>Rhodobacterales</taxon>
        <taxon>Roseobacteraceae</taxon>
        <taxon>Sulfitobacter</taxon>
    </lineage>
</organism>
<protein>
    <submittedName>
        <fullName evidence="4">Predicted ATPase</fullName>
    </submittedName>
</protein>
<dbReference type="RefSeq" id="WP_093734353.1">
    <property type="nucleotide sequence ID" value="NZ_FNJD01000030.1"/>
</dbReference>
<dbReference type="PANTHER" id="PTHR43581:SF2">
    <property type="entry name" value="EXCINUCLEASE ATPASE SUBUNIT"/>
    <property type="match status" value="1"/>
</dbReference>
<dbReference type="PIRSF" id="PIRSF034888">
    <property type="entry name" value="P-loop_UCP034888"/>
    <property type="match status" value="1"/>
</dbReference>
<dbReference type="EMBL" id="FNJD01000030">
    <property type="protein sequence ID" value="SDP71331.1"/>
    <property type="molecule type" value="Genomic_DNA"/>
</dbReference>
<accession>A0ABY0SYC0</accession>
<reference evidence="4 5" key="1">
    <citation type="submission" date="2016-10" db="EMBL/GenBank/DDBJ databases">
        <authorList>
            <person name="Varghese N."/>
            <person name="Submissions S."/>
        </authorList>
    </citation>
    <scope>NUCLEOTIDE SEQUENCE [LARGE SCALE GENOMIC DNA]</scope>
    <source>
        <strain evidence="4 5">DSM 17584</strain>
    </source>
</reference>
<feature type="domain" description="DUF3696" evidence="1">
    <location>
        <begin position="317"/>
        <end position="368"/>
    </location>
</feature>
<evidence type="ECO:0000313" key="4">
    <source>
        <dbReference type="EMBL" id="SDP71331.1"/>
    </source>
</evidence>
<evidence type="ECO:0000259" key="1">
    <source>
        <dbReference type="Pfam" id="PF12476"/>
    </source>
</evidence>
<evidence type="ECO:0000259" key="2">
    <source>
        <dbReference type="Pfam" id="PF13175"/>
    </source>
</evidence>
<dbReference type="Pfam" id="PF13304">
    <property type="entry name" value="AAA_21"/>
    <property type="match status" value="1"/>
</dbReference>
<feature type="domain" description="ATPase AAA-type core" evidence="3">
    <location>
        <begin position="223"/>
        <end position="303"/>
    </location>
</feature>
<dbReference type="Gene3D" id="3.40.50.300">
    <property type="entry name" value="P-loop containing nucleotide triphosphate hydrolases"/>
    <property type="match status" value="1"/>
</dbReference>
<dbReference type="InterPro" id="IPR027417">
    <property type="entry name" value="P-loop_NTPase"/>
</dbReference>